<feature type="domain" description="Glycosyltransferase 2-like" evidence="9">
    <location>
        <begin position="38"/>
        <end position="198"/>
    </location>
</feature>
<evidence type="ECO:0000256" key="1">
    <source>
        <dbReference type="ARBA" id="ARBA00022475"/>
    </source>
</evidence>
<sequence length="354" mass="40271">MQCFPLNKQKLKTKNNQPGRGILQLSALSYFCRMIELSLVIPVMNEEDNIKPLLEAVRSALKGIDYEVILVDDGSTDLTRKRILEYSDDRTILVELRGNYGQSTAMSAGIDHARGQFLAMIDGDLQNDPTDIPAMLQKLKDEDWDVVAGNRKNRKDGMVLRKIPSKIANALIRRMTGVYIRDYGCTLKIFRREIAEDLGLYGELHRFIPVLAKLQGARITQVDVKHHARQFGKSKYGINRTFKVMSDLVLMVFFRKYMQKPIHLFGTMGFVGVGLGILINLYLLILKIMGQDIWGKPLMILGLILLLGGIQLITIGILSEISVRTYYESQNKKTYNVRKVHRQDAVKQELEITV</sequence>
<dbReference type="AlphaFoldDB" id="A0A1M5CTJ0"/>
<protein>
    <submittedName>
        <fullName evidence="10">Glycosyltransferase involved in cell wall bisynthesis</fullName>
    </submittedName>
</protein>
<dbReference type="GO" id="GO:0009103">
    <property type="term" value="P:lipopolysaccharide biosynthetic process"/>
    <property type="evidence" value="ECO:0007669"/>
    <property type="project" value="UniProtKB-KW"/>
</dbReference>
<dbReference type="InterPro" id="IPR029044">
    <property type="entry name" value="Nucleotide-diphossugar_trans"/>
</dbReference>
<gene>
    <name evidence="10" type="ORF">SAMN05444008_109210</name>
</gene>
<accession>A0A1M5CTJ0</accession>
<feature type="transmembrane region" description="Helical" evidence="8">
    <location>
        <begin position="264"/>
        <end position="286"/>
    </location>
</feature>
<organism evidence="10 11">
    <name type="scientific">Cnuella takakiae</name>
    <dbReference type="NCBI Taxonomy" id="1302690"/>
    <lineage>
        <taxon>Bacteria</taxon>
        <taxon>Pseudomonadati</taxon>
        <taxon>Bacteroidota</taxon>
        <taxon>Chitinophagia</taxon>
        <taxon>Chitinophagales</taxon>
        <taxon>Chitinophagaceae</taxon>
        <taxon>Cnuella</taxon>
    </lineage>
</organism>
<evidence type="ECO:0000256" key="6">
    <source>
        <dbReference type="ARBA" id="ARBA00022989"/>
    </source>
</evidence>
<dbReference type="PANTHER" id="PTHR48090">
    <property type="entry name" value="UNDECAPRENYL-PHOSPHATE 4-DEOXY-4-FORMAMIDO-L-ARABINOSE TRANSFERASE-RELATED"/>
    <property type="match status" value="1"/>
</dbReference>
<evidence type="ECO:0000256" key="2">
    <source>
        <dbReference type="ARBA" id="ARBA00022676"/>
    </source>
</evidence>
<dbReference type="Pfam" id="PF00535">
    <property type="entry name" value="Glycos_transf_2"/>
    <property type="match status" value="1"/>
</dbReference>
<evidence type="ECO:0000256" key="8">
    <source>
        <dbReference type="SAM" id="Phobius"/>
    </source>
</evidence>
<reference evidence="10 11" key="1">
    <citation type="submission" date="2016-11" db="EMBL/GenBank/DDBJ databases">
        <authorList>
            <person name="Jaros S."/>
            <person name="Januszkiewicz K."/>
            <person name="Wedrychowicz H."/>
        </authorList>
    </citation>
    <scope>NUCLEOTIDE SEQUENCE [LARGE SCALE GENOMIC DNA]</scope>
    <source>
        <strain evidence="10 11">DSM 26897</strain>
    </source>
</reference>
<keyword evidence="2" id="KW-0328">Glycosyltransferase</keyword>
<dbReference type="SUPFAM" id="SSF53448">
    <property type="entry name" value="Nucleotide-diphospho-sugar transferases"/>
    <property type="match status" value="1"/>
</dbReference>
<evidence type="ECO:0000256" key="5">
    <source>
        <dbReference type="ARBA" id="ARBA00022985"/>
    </source>
</evidence>
<evidence type="ECO:0000313" key="10">
    <source>
        <dbReference type="EMBL" id="SHF58063.1"/>
    </source>
</evidence>
<dbReference type="STRING" id="1302690.BUE76_08550"/>
<dbReference type="GO" id="GO:0016757">
    <property type="term" value="F:glycosyltransferase activity"/>
    <property type="evidence" value="ECO:0007669"/>
    <property type="project" value="UniProtKB-KW"/>
</dbReference>
<evidence type="ECO:0000256" key="7">
    <source>
        <dbReference type="ARBA" id="ARBA00023136"/>
    </source>
</evidence>
<keyword evidence="4 8" id="KW-0812">Transmembrane</keyword>
<evidence type="ECO:0000313" key="11">
    <source>
        <dbReference type="Proteomes" id="UP000184368"/>
    </source>
</evidence>
<feature type="transmembrane region" description="Helical" evidence="8">
    <location>
        <begin position="298"/>
        <end position="323"/>
    </location>
</feature>
<dbReference type="Proteomes" id="UP000184368">
    <property type="component" value="Unassembled WGS sequence"/>
</dbReference>
<dbReference type="InterPro" id="IPR001173">
    <property type="entry name" value="Glyco_trans_2-like"/>
</dbReference>
<proteinExistence type="predicted"/>
<name>A0A1M5CTJ0_9BACT</name>
<evidence type="ECO:0000256" key="3">
    <source>
        <dbReference type="ARBA" id="ARBA00022679"/>
    </source>
</evidence>
<evidence type="ECO:0000259" key="9">
    <source>
        <dbReference type="Pfam" id="PF00535"/>
    </source>
</evidence>
<dbReference type="InterPro" id="IPR050256">
    <property type="entry name" value="Glycosyltransferase_2"/>
</dbReference>
<keyword evidence="1" id="KW-1003">Cell membrane</keyword>
<evidence type="ECO:0000256" key="4">
    <source>
        <dbReference type="ARBA" id="ARBA00022692"/>
    </source>
</evidence>
<keyword evidence="5" id="KW-0448">Lipopolysaccharide biosynthesis</keyword>
<keyword evidence="6 8" id="KW-1133">Transmembrane helix</keyword>
<dbReference type="GO" id="GO:0005886">
    <property type="term" value="C:plasma membrane"/>
    <property type="evidence" value="ECO:0007669"/>
    <property type="project" value="TreeGrafter"/>
</dbReference>
<keyword evidence="11" id="KW-1185">Reference proteome</keyword>
<dbReference type="CDD" id="cd04187">
    <property type="entry name" value="DPM1_like_bac"/>
    <property type="match status" value="1"/>
</dbReference>
<keyword evidence="7 8" id="KW-0472">Membrane</keyword>
<dbReference type="PANTHER" id="PTHR48090:SF3">
    <property type="entry name" value="UNDECAPRENYL-PHOSPHATE 4-DEOXY-4-FORMAMIDO-L-ARABINOSE TRANSFERASE"/>
    <property type="match status" value="1"/>
</dbReference>
<dbReference type="Gene3D" id="3.90.550.10">
    <property type="entry name" value="Spore Coat Polysaccharide Biosynthesis Protein SpsA, Chain A"/>
    <property type="match status" value="1"/>
</dbReference>
<dbReference type="EMBL" id="FQUO01000009">
    <property type="protein sequence ID" value="SHF58063.1"/>
    <property type="molecule type" value="Genomic_DNA"/>
</dbReference>
<keyword evidence="3 10" id="KW-0808">Transferase</keyword>